<sequence>MGKTIQELFAKIQAGTASEQELESFRELLKTIPEEEYQFWLDQWTSHMEQASEAPVHQPRPIAIRWVGLAAAVLLIAIAFYFPFSNNTDDQLVQVDSIIAAPASDKAVLKLASGQEFKLDKEGDILRIHTEEVLLGGKTLSTSLGQRTTAIQYHEIQTPKGGTMKVELPDGSLVHLNANSTLRFRADFQTHREVYMTGELFFEVKRDENHPFLVHTQKQTVKVLGTSFNISTYEGDDREETTVASGLVEVAAANQKVLLKPNQQAMTAGNALRVAEVDLASILDWVSNEFVFKNATVLEVMQEYERWYDLDINLVNPKELETIRLWGNVKRSLNAYKALEQLSYFDILFEVKSEGGNKKINIYKR</sequence>
<evidence type="ECO:0000256" key="1">
    <source>
        <dbReference type="SAM" id="Phobius"/>
    </source>
</evidence>
<dbReference type="PANTHER" id="PTHR30273:SF2">
    <property type="entry name" value="PROTEIN FECR"/>
    <property type="match status" value="1"/>
</dbReference>
<feature type="domain" description="FecR protein" evidence="2">
    <location>
        <begin position="155"/>
        <end position="249"/>
    </location>
</feature>
<dbReference type="OrthoDB" id="1097347at2"/>
<dbReference type="InterPro" id="IPR006860">
    <property type="entry name" value="FecR"/>
</dbReference>
<dbReference type="InterPro" id="IPR032508">
    <property type="entry name" value="FecR_C"/>
</dbReference>
<dbReference type="Pfam" id="PF16344">
    <property type="entry name" value="FecR_C"/>
    <property type="match status" value="1"/>
</dbReference>
<dbReference type="PANTHER" id="PTHR30273">
    <property type="entry name" value="PERIPLASMIC SIGNAL SENSOR AND SIGMA FACTOR ACTIVATOR FECR-RELATED"/>
    <property type="match status" value="1"/>
</dbReference>
<organism evidence="4 5">
    <name type="scientific">Sphingobacterium humi</name>
    <dbReference type="NCBI Taxonomy" id="1796905"/>
    <lineage>
        <taxon>Bacteria</taxon>
        <taxon>Pseudomonadati</taxon>
        <taxon>Bacteroidota</taxon>
        <taxon>Sphingobacteriia</taxon>
        <taxon>Sphingobacteriales</taxon>
        <taxon>Sphingobacteriaceae</taxon>
        <taxon>Sphingobacterium</taxon>
    </lineage>
</organism>
<evidence type="ECO:0000313" key="4">
    <source>
        <dbReference type="EMBL" id="MVZ62653.1"/>
    </source>
</evidence>
<feature type="transmembrane region" description="Helical" evidence="1">
    <location>
        <begin position="66"/>
        <end position="84"/>
    </location>
</feature>
<evidence type="ECO:0000313" key="5">
    <source>
        <dbReference type="Proteomes" id="UP000435036"/>
    </source>
</evidence>
<dbReference type="Gene3D" id="3.55.50.30">
    <property type="match status" value="1"/>
</dbReference>
<dbReference type="InterPro" id="IPR012373">
    <property type="entry name" value="Ferrdict_sens_TM"/>
</dbReference>
<protein>
    <submittedName>
        <fullName evidence="4">DUF4974 domain-containing protein</fullName>
    </submittedName>
</protein>
<dbReference type="RefSeq" id="WP_160369384.1">
    <property type="nucleotide sequence ID" value="NZ_WSQA01000008.1"/>
</dbReference>
<accession>A0A6N8KYU3</accession>
<proteinExistence type="predicted"/>
<dbReference type="Gene3D" id="2.60.120.1440">
    <property type="match status" value="1"/>
</dbReference>
<keyword evidence="1" id="KW-0812">Transmembrane</keyword>
<gene>
    <name evidence="4" type="ORF">GQF63_11510</name>
</gene>
<comment type="caution">
    <text evidence="4">The sequence shown here is derived from an EMBL/GenBank/DDBJ whole genome shotgun (WGS) entry which is preliminary data.</text>
</comment>
<dbReference type="PIRSF" id="PIRSF018266">
    <property type="entry name" value="FecR"/>
    <property type="match status" value="1"/>
</dbReference>
<dbReference type="AlphaFoldDB" id="A0A6N8KYU3"/>
<evidence type="ECO:0000259" key="3">
    <source>
        <dbReference type="Pfam" id="PF16344"/>
    </source>
</evidence>
<dbReference type="GO" id="GO:0016989">
    <property type="term" value="F:sigma factor antagonist activity"/>
    <property type="evidence" value="ECO:0007669"/>
    <property type="project" value="TreeGrafter"/>
</dbReference>
<dbReference type="Pfam" id="PF04773">
    <property type="entry name" value="FecR"/>
    <property type="match status" value="1"/>
</dbReference>
<evidence type="ECO:0000259" key="2">
    <source>
        <dbReference type="Pfam" id="PF04773"/>
    </source>
</evidence>
<reference evidence="4 5" key="1">
    <citation type="submission" date="2019-12" db="EMBL/GenBank/DDBJ databases">
        <authorList>
            <person name="Dong K."/>
        </authorList>
    </citation>
    <scope>NUCLEOTIDE SEQUENCE [LARGE SCALE GENOMIC DNA]</scope>
    <source>
        <strain evidence="4 5">JCM 31225</strain>
    </source>
</reference>
<dbReference type="EMBL" id="WSQA01000008">
    <property type="protein sequence ID" value="MVZ62653.1"/>
    <property type="molecule type" value="Genomic_DNA"/>
</dbReference>
<feature type="domain" description="Protein FecR C-terminal" evidence="3">
    <location>
        <begin position="289"/>
        <end position="350"/>
    </location>
</feature>
<name>A0A6N8KYU3_9SPHI</name>
<keyword evidence="1" id="KW-1133">Transmembrane helix</keyword>
<keyword evidence="1" id="KW-0472">Membrane</keyword>
<dbReference type="Proteomes" id="UP000435036">
    <property type="component" value="Unassembled WGS sequence"/>
</dbReference>
<keyword evidence="5" id="KW-1185">Reference proteome</keyword>